<comment type="caution">
    <text evidence="2">The sequence shown here is derived from an EMBL/GenBank/DDBJ whole genome shotgun (WGS) entry which is preliminary data.</text>
</comment>
<reference evidence="2" key="1">
    <citation type="journal article" date="2022" name="Front. Genet.">
        <title>Chromosome-Scale Assembly of the Dendrobium nobile Genome Provides Insights Into the Molecular Mechanism of the Biosynthesis of the Medicinal Active Ingredient of Dendrobium.</title>
        <authorList>
            <person name="Xu Q."/>
            <person name="Niu S.-C."/>
            <person name="Li K.-L."/>
            <person name="Zheng P.-J."/>
            <person name="Zhang X.-J."/>
            <person name="Jia Y."/>
            <person name="Liu Y."/>
            <person name="Niu Y.-X."/>
            <person name="Yu L.-H."/>
            <person name="Chen D.-F."/>
            <person name="Zhang G.-Q."/>
        </authorList>
    </citation>
    <scope>NUCLEOTIDE SEQUENCE</scope>
    <source>
        <tissue evidence="2">Leaf</tissue>
    </source>
</reference>
<keyword evidence="1" id="KW-0812">Transmembrane</keyword>
<dbReference type="AlphaFoldDB" id="A0A8T3B610"/>
<protein>
    <submittedName>
        <fullName evidence="2">Uncharacterized protein</fullName>
    </submittedName>
</protein>
<dbReference type="Proteomes" id="UP000829196">
    <property type="component" value="Unassembled WGS sequence"/>
</dbReference>
<dbReference type="SMR" id="A0A8T3B610"/>
<keyword evidence="1" id="KW-0472">Membrane</keyword>
<sequence>MHSFIGCLPNFILGHHTITYLNFQKYVNFSNFLIKFLFLLSKNNENFALVKLSLHKLFMRYRDLEILNILNIFLKLYTYSFGIYVFLVK</sequence>
<evidence type="ECO:0000313" key="3">
    <source>
        <dbReference type="Proteomes" id="UP000829196"/>
    </source>
</evidence>
<proteinExistence type="predicted"/>
<accession>A0A8T3B610</accession>
<keyword evidence="1" id="KW-1133">Transmembrane helix</keyword>
<organism evidence="2 3">
    <name type="scientific">Dendrobium nobile</name>
    <name type="common">Orchid</name>
    <dbReference type="NCBI Taxonomy" id="94219"/>
    <lineage>
        <taxon>Eukaryota</taxon>
        <taxon>Viridiplantae</taxon>
        <taxon>Streptophyta</taxon>
        <taxon>Embryophyta</taxon>
        <taxon>Tracheophyta</taxon>
        <taxon>Spermatophyta</taxon>
        <taxon>Magnoliopsida</taxon>
        <taxon>Liliopsida</taxon>
        <taxon>Asparagales</taxon>
        <taxon>Orchidaceae</taxon>
        <taxon>Epidendroideae</taxon>
        <taxon>Malaxideae</taxon>
        <taxon>Dendrobiinae</taxon>
        <taxon>Dendrobium</taxon>
    </lineage>
</organism>
<gene>
    <name evidence="2" type="ORF">KFK09_016910</name>
</gene>
<name>A0A8T3B610_DENNO</name>
<evidence type="ECO:0000313" key="2">
    <source>
        <dbReference type="EMBL" id="KAI0501965.1"/>
    </source>
</evidence>
<dbReference type="EMBL" id="JAGYWB010000012">
    <property type="protein sequence ID" value="KAI0501965.1"/>
    <property type="molecule type" value="Genomic_DNA"/>
</dbReference>
<evidence type="ECO:0000256" key="1">
    <source>
        <dbReference type="SAM" id="Phobius"/>
    </source>
</evidence>
<keyword evidence="3" id="KW-1185">Reference proteome</keyword>
<feature type="transmembrane region" description="Helical" evidence="1">
    <location>
        <begin position="66"/>
        <end position="87"/>
    </location>
</feature>